<dbReference type="AlphaFoldDB" id="A0A6A3C5T6"/>
<accession>A0A6A3C5T6</accession>
<evidence type="ECO:0000313" key="3">
    <source>
        <dbReference type="Proteomes" id="UP000436088"/>
    </source>
</evidence>
<protein>
    <recommendedName>
        <fullName evidence="4">HXXXD-type acyl-transferase family protein</fullName>
    </recommendedName>
</protein>
<gene>
    <name evidence="2" type="ORF">F3Y22_tig00014064pilonHSYRG00102</name>
</gene>
<evidence type="ECO:0000256" key="1">
    <source>
        <dbReference type="ARBA" id="ARBA00022679"/>
    </source>
</evidence>
<keyword evidence="3" id="KW-1185">Reference proteome</keyword>
<dbReference type="Pfam" id="PF02458">
    <property type="entry name" value="Transferase"/>
    <property type="match status" value="1"/>
</dbReference>
<sequence length="214" mass="23899">MTPANSERHKEHDGAGGVVNGATIGDEFRIFKAIELKKRRCFDLKFTTLIQSKSQETMIFLVIGVRKRMQQVPEEYFGNAIEGAMVSLKARELMEKGFENAAWEINQIVANQSEKNLRNSFKSWVNKPLLFQAGKMMNNALLTANSPSFDIYGNDFGWGRPIAVTFGAELKIDGLLTVSTGVEVEGDIEIRVFLSPETSQAMENDEDFIAALNI</sequence>
<dbReference type="PANTHER" id="PTHR31896:SF47">
    <property type="entry name" value="ACYL-TRANSFERASE FAMILY PROTEIN, PUTATIVE-RELATED"/>
    <property type="match status" value="1"/>
</dbReference>
<comment type="caution">
    <text evidence="2">The sequence shown here is derived from an EMBL/GenBank/DDBJ whole genome shotgun (WGS) entry which is preliminary data.</text>
</comment>
<dbReference type="Gene3D" id="3.30.559.10">
    <property type="entry name" value="Chloramphenicol acetyltransferase-like domain"/>
    <property type="match status" value="1"/>
</dbReference>
<dbReference type="EMBL" id="VEPZ02000562">
    <property type="protein sequence ID" value="KAE8722399.1"/>
    <property type="molecule type" value="Genomic_DNA"/>
</dbReference>
<dbReference type="InterPro" id="IPR023213">
    <property type="entry name" value="CAT-like_dom_sf"/>
</dbReference>
<reference evidence="2" key="1">
    <citation type="submission" date="2019-09" db="EMBL/GenBank/DDBJ databases">
        <title>Draft genome information of white flower Hibiscus syriacus.</title>
        <authorList>
            <person name="Kim Y.-M."/>
        </authorList>
    </citation>
    <scope>NUCLEOTIDE SEQUENCE [LARGE SCALE GENOMIC DNA]</scope>
    <source>
        <strain evidence="2">YM2019G1</strain>
    </source>
</reference>
<name>A0A6A3C5T6_HIBSY</name>
<dbReference type="PANTHER" id="PTHR31896">
    <property type="entry name" value="FAMILY REGULATORY PROTEIN, PUTATIVE (AFU_ORTHOLOGUE AFUA_3G14730)-RELATED"/>
    <property type="match status" value="1"/>
</dbReference>
<evidence type="ECO:0008006" key="4">
    <source>
        <dbReference type="Google" id="ProtNLM"/>
    </source>
</evidence>
<evidence type="ECO:0000313" key="2">
    <source>
        <dbReference type="EMBL" id="KAE8722399.1"/>
    </source>
</evidence>
<dbReference type="InterPro" id="IPR051283">
    <property type="entry name" value="Sec_Metabolite_Acyltrans"/>
</dbReference>
<keyword evidence="1" id="KW-0808">Transferase</keyword>
<dbReference type="GO" id="GO:0016740">
    <property type="term" value="F:transferase activity"/>
    <property type="evidence" value="ECO:0007669"/>
    <property type="project" value="UniProtKB-KW"/>
</dbReference>
<dbReference type="Proteomes" id="UP000436088">
    <property type="component" value="Unassembled WGS sequence"/>
</dbReference>
<proteinExistence type="predicted"/>
<organism evidence="2 3">
    <name type="scientific">Hibiscus syriacus</name>
    <name type="common">Rose of Sharon</name>
    <dbReference type="NCBI Taxonomy" id="106335"/>
    <lineage>
        <taxon>Eukaryota</taxon>
        <taxon>Viridiplantae</taxon>
        <taxon>Streptophyta</taxon>
        <taxon>Embryophyta</taxon>
        <taxon>Tracheophyta</taxon>
        <taxon>Spermatophyta</taxon>
        <taxon>Magnoliopsida</taxon>
        <taxon>eudicotyledons</taxon>
        <taxon>Gunneridae</taxon>
        <taxon>Pentapetalae</taxon>
        <taxon>rosids</taxon>
        <taxon>malvids</taxon>
        <taxon>Malvales</taxon>
        <taxon>Malvaceae</taxon>
        <taxon>Malvoideae</taxon>
        <taxon>Hibiscus</taxon>
    </lineage>
</organism>